<evidence type="ECO:0000313" key="3">
    <source>
        <dbReference type="EMBL" id="MFB9466587.1"/>
    </source>
</evidence>
<reference evidence="3 4" key="1">
    <citation type="submission" date="2024-09" db="EMBL/GenBank/DDBJ databases">
        <authorList>
            <person name="Sun Q."/>
            <person name="Mori K."/>
        </authorList>
    </citation>
    <scope>NUCLEOTIDE SEQUENCE [LARGE SCALE GENOMIC DNA]</scope>
    <source>
        <strain evidence="3 4">JCM 6917</strain>
    </source>
</reference>
<accession>A0ABV5N8I3</accession>
<dbReference type="Proteomes" id="UP001589709">
    <property type="component" value="Unassembled WGS sequence"/>
</dbReference>
<keyword evidence="3" id="KW-0456">Lyase</keyword>
<feature type="domain" description="NAD(P)-binding" evidence="2">
    <location>
        <begin position="7"/>
        <end position="37"/>
    </location>
</feature>
<dbReference type="InterPro" id="IPR016040">
    <property type="entry name" value="NAD(P)-bd_dom"/>
</dbReference>
<keyword evidence="4" id="KW-1185">Reference proteome</keyword>
<evidence type="ECO:0000259" key="2">
    <source>
        <dbReference type="Pfam" id="PF16363"/>
    </source>
</evidence>
<dbReference type="Pfam" id="PF16363">
    <property type="entry name" value="GDP_Man_Dehyd"/>
    <property type="match status" value="1"/>
</dbReference>
<proteinExistence type="predicted"/>
<protein>
    <submittedName>
        <fullName evidence="3">GDP-mannose 4,6-dehydratase</fullName>
        <ecNumber evidence="3">4.2.1.47</ecNumber>
    </submittedName>
</protein>
<feature type="region of interest" description="Disordered" evidence="1">
    <location>
        <begin position="35"/>
        <end position="73"/>
    </location>
</feature>
<gene>
    <name evidence="3" type="ORF">ACFF45_28740</name>
</gene>
<dbReference type="Gene3D" id="3.40.50.720">
    <property type="entry name" value="NAD(P)-binding Rossmann-like Domain"/>
    <property type="match status" value="1"/>
</dbReference>
<dbReference type="EC" id="4.2.1.47" evidence="3"/>
<dbReference type="EMBL" id="JBHMCY010000073">
    <property type="protein sequence ID" value="MFB9466587.1"/>
    <property type="molecule type" value="Genomic_DNA"/>
</dbReference>
<sequence length="95" mass="9771">MTTKTALLNGITGQDGSYLTDLLVSKGYAVHGIVAPSGDHGHRRHGSAPAVGGYPGQQDRHSPPPGLFGRGLDASVHPGTALVARRTDLSGRYAA</sequence>
<evidence type="ECO:0000256" key="1">
    <source>
        <dbReference type="SAM" id="MobiDB-lite"/>
    </source>
</evidence>
<dbReference type="RefSeq" id="WP_381349568.1">
    <property type="nucleotide sequence ID" value="NZ_JBHMCY010000073.1"/>
</dbReference>
<name>A0ABV5N8I3_9ACTN</name>
<dbReference type="GO" id="GO:0008446">
    <property type="term" value="F:GDP-mannose 4,6-dehydratase activity"/>
    <property type="evidence" value="ECO:0007669"/>
    <property type="project" value="UniProtKB-EC"/>
</dbReference>
<evidence type="ECO:0000313" key="4">
    <source>
        <dbReference type="Proteomes" id="UP001589709"/>
    </source>
</evidence>
<organism evidence="3 4">
    <name type="scientific">Streptomyces cinereospinus</name>
    <dbReference type="NCBI Taxonomy" id="285561"/>
    <lineage>
        <taxon>Bacteria</taxon>
        <taxon>Bacillati</taxon>
        <taxon>Actinomycetota</taxon>
        <taxon>Actinomycetes</taxon>
        <taxon>Kitasatosporales</taxon>
        <taxon>Streptomycetaceae</taxon>
        <taxon>Streptomyces</taxon>
    </lineage>
</organism>
<comment type="caution">
    <text evidence="3">The sequence shown here is derived from an EMBL/GenBank/DDBJ whole genome shotgun (WGS) entry which is preliminary data.</text>
</comment>